<dbReference type="EMBL" id="CP007501">
    <property type="protein sequence ID" value="AKD24850.1"/>
    <property type="molecule type" value="Genomic_DNA"/>
</dbReference>
<protein>
    <submittedName>
        <fullName evidence="7">Serine-pyruvate aminotransferase/archaeal aspartate aminotransferase</fullName>
        <ecNumber evidence="7">2.6.1.44</ecNumber>
        <ecNumber evidence="7">2.6.1.45</ecNumber>
        <ecNumber evidence="7">2.6.1.51</ecNumber>
    </submittedName>
</protein>
<organism evidence="7 8">
    <name type="scientific">Polynucleobacter duraquae</name>
    <dbReference type="NCBI Taxonomy" id="1835254"/>
    <lineage>
        <taxon>Bacteria</taxon>
        <taxon>Pseudomonadati</taxon>
        <taxon>Pseudomonadota</taxon>
        <taxon>Betaproteobacteria</taxon>
        <taxon>Burkholderiales</taxon>
        <taxon>Burkholderiaceae</taxon>
        <taxon>Polynucleobacter</taxon>
    </lineage>
</organism>
<dbReference type="FunFam" id="3.90.1150.10:FF:000031">
    <property type="entry name" value="Serine--glyoxylate aminotransferase"/>
    <property type="match status" value="1"/>
</dbReference>
<evidence type="ECO:0000259" key="6">
    <source>
        <dbReference type="Pfam" id="PF00266"/>
    </source>
</evidence>
<dbReference type="Proteomes" id="UP000061135">
    <property type="component" value="Chromosome"/>
</dbReference>
<evidence type="ECO:0000256" key="2">
    <source>
        <dbReference type="ARBA" id="ARBA00009236"/>
    </source>
</evidence>
<dbReference type="PANTHER" id="PTHR21152">
    <property type="entry name" value="AMINOTRANSFERASE CLASS V"/>
    <property type="match status" value="1"/>
</dbReference>
<dbReference type="EC" id="2.6.1.44" evidence="7"/>
<dbReference type="OrthoDB" id="9766472at2"/>
<evidence type="ECO:0000256" key="4">
    <source>
        <dbReference type="PIRSR" id="PIRSR000524-1"/>
    </source>
</evidence>
<dbReference type="GO" id="GO:0004760">
    <property type="term" value="F:L-serine-pyruvate transaminase activity"/>
    <property type="evidence" value="ECO:0007669"/>
    <property type="project" value="UniProtKB-EC"/>
</dbReference>
<dbReference type="InterPro" id="IPR015422">
    <property type="entry name" value="PyrdxlP-dep_Trfase_small"/>
</dbReference>
<evidence type="ECO:0000313" key="8">
    <source>
        <dbReference type="Proteomes" id="UP000061135"/>
    </source>
</evidence>
<dbReference type="FunFam" id="3.40.640.10:FF:000054">
    <property type="entry name" value="Serine--glyoxylate aminotransferase"/>
    <property type="match status" value="1"/>
</dbReference>
<evidence type="ECO:0000256" key="3">
    <source>
        <dbReference type="ARBA" id="ARBA00022898"/>
    </source>
</evidence>
<evidence type="ECO:0000256" key="1">
    <source>
        <dbReference type="ARBA" id="ARBA00001933"/>
    </source>
</evidence>
<gene>
    <name evidence="7" type="ORF">CL55_00005170</name>
</gene>
<dbReference type="STRING" id="1835254.CL55_00005170"/>
<sequence>MLKLDNHLSGRHFLHIPGPSPVPSRILRAISYQTIDHRGPEFGEFGLKVLEGIKKIFKTEQPVIVYSASGTGSWEGALVNVLNPGDKVLFYETGQFANLWVALGKRLGLNVEVVGKPGQDTWRWGVDASVIEERLRKDTGHEIKAVCVVHNETSTGVTSNIAAVRKAIDSLKHPALLLVDTVSGLGSADYEHDKWGVDVTVSGSQKGLMLPPGIGFNALSAKAIEVSKTNKMPKSYWAWDEILESNKTGYWPTTPSTNLMYGLHEAIDMMTTEGLDTIFARHQRLAAACREAVNAWGLEIQCQDKDCYSPVLTCIATPEGMNADVLRKHALEKFNLSLGTGLGKIKGKAFRIGHLGDCNELSLMAALSGVEMSLGAIGYKPKASGVVAAQEFLK</sequence>
<evidence type="ECO:0000313" key="7">
    <source>
        <dbReference type="EMBL" id="AKD24850.1"/>
    </source>
</evidence>
<dbReference type="GO" id="GO:0008453">
    <property type="term" value="F:alanine-glyoxylate transaminase activity"/>
    <property type="evidence" value="ECO:0007669"/>
    <property type="project" value="UniProtKB-EC"/>
</dbReference>
<dbReference type="InterPro" id="IPR000192">
    <property type="entry name" value="Aminotrans_V_dom"/>
</dbReference>
<dbReference type="PANTHER" id="PTHR21152:SF40">
    <property type="entry name" value="ALANINE--GLYOXYLATE AMINOTRANSFERASE"/>
    <property type="match status" value="1"/>
</dbReference>
<accession>A0A0E3ZKH4</accession>
<keyword evidence="7" id="KW-0808">Transferase</keyword>
<name>A0A0E3ZKH4_9BURK</name>
<dbReference type="InterPro" id="IPR015424">
    <property type="entry name" value="PyrdxlP-dep_Trfase"/>
</dbReference>
<dbReference type="Gene3D" id="3.40.640.10">
    <property type="entry name" value="Type I PLP-dependent aspartate aminotransferase-like (Major domain)"/>
    <property type="match status" value="1"/>
</dbReference>
<dbReference type="GO" id="GO:0019265">
    <property type="term" value="P:glycine biosynthetic process, by transamination of glyoxylate"/>
    <property type="evidence" value="ECO:0007669"/>
    <property type="project" value="TreeGrafter"/>
</dbReference>
<proteinExistence type="inferred from homology"/>
<keyword evidence="8" id="KW-1185">Reference proteome</keyword>
<evidence type="ECO:0000256" key="5">
    <source>
        <dbReference type="PIRSR" id="PIRSR000524-50"/>
    </source>
</evidence>
<keyword evidence="3 5" id="KW-0663">Pyridoxal phosphate</keyword>
<dbReference type="InterPro" id="IPR024169">
    <property type="entry name" value="SP_NH2Trfase/AEP_transaminase"/>
</dbReference>
<reference evidence="7 8" key="1">
    <citation type="submission" date="2014-03" db="EMBL/GenBank/DDBJ databases">
        <title>Genome of Polynucleobacter strain MWH-MoK4.</title>
        <authorList>
            <person name="Hahn M.W."/>
        </authorList>
    </citation>
    <scope>NUCLEOTIDE SEQUENCE [LARGE SCALE GENOMIC DNA]</scope>
    <source>
        <strain evidence="7 8">MWH-MoK4</strain>
    </source>
</reference>
<feature type="modified residue" description="N6-(pyridoxal phosphate)lysine" evidence="5">
    <location>
        <position position="206"/>
    </location>
</feature>
<dbReference type="GO" id="GO:0050281">
    <property type="term" value="F:L-serine-glyoxylate transaminase activity"/>
    <property type="evidence" value="ECO:0007669"/>
    <property type="project" value="UniProtKB-EC"/>
</dbReference>
<dbReference type="EC" id="2.6.1.45" evidence="7"/>
<feature type="binding site" evidence="4">
    <location>
        <position position="351"/>
    </location>
    <ligand>
        <name>substrate</name>
    </ligand>
</feature>
<dbReference type="SUPFAM" id="SSF53383">
    <property type="entry name" value="PLP-dependent transferases"/>
    <property type="match status" value="1"/>
</dbReference>
<dbReference type="PATRIC" id="fig|576611.7.peg.522"/>
<feature type="domain" description="Aminotransferase class V" evidence="6">
    <location>
        <begin position="47"/>
        <end position="322"/>
    </location>
</feature>
<comment type="similarity">
    <text evidence="2">Belongs to the class-V pyridoxal-phosphate-dependent aminotransferase family.</text>
</comment>
<dbReference type="RefSeq" id="WP_046329742.1">
    <property type="nucleotide sequence ID" value="NZ_CP007501.1"/>
</dbReference>
<dbReference type="AlphaFoldDB" id="A0A0E3ZKH4"/>
<comment type="cofactor">
    <cofactor evidence="1 5">
        <name>pyridoxal 5'-phosphate</name>
        <dbReference type="ChEBI" id="CHEBI:597326"/>
    </cofactor>
</comment>
<dbReference type="EC" id="2.6.1.51" evidence="7"/>
<dbReference type="KEGG" id="pdq:CL55_00005170"/>
<dbReference type="PIRSF" id="PIRSF000524">
    <property type="entry name" value="SPT"/>
    <property type="match status" value="1"/>
</dbReference>
<dbReference type="InterPro" id="IPR015421">
    <property type="entry name" value="PyrdxlP-dep_Trfase_major"/>
</dbReference>
<dbReference type="Pfam" id="PF00266">
    <property type="entry name" value="Aminotran_5"/>
    <property type="match status" value="1"/>
</dbReference>
<keyword evidence="7" id="KW-0032">Aminotransferase</keyword>
<dbReference type="Gene3D" id="3.90.1150.10">
    <property type="entry name" value="Aspartate Aminotransferase, domain 1"/>
    <property type="match status" value="1"/>
</dbReference>
<dbReference type="HOGENOM" id="CLU_027686_1_0_4"/>